<name>A0A5B7HJV5_PORTR</name>
<feature type="signal peptide" evidence="1">
    <location>
        <begin position="1"/>
        <end position="24"/>
    </location>
</feature>
<dbReference type="EMBL" id="VSRR010029561">
    <property type="protein sequence ID" value="MPC69517.1"/>
    <property type="molecule type" value="Genomic_DNA"/>
</dbReference>
<dbReference type="Proteomes" id="UP000324222">
    <property type="component" value="Unassembled WGS sequence"/>
</dbReference>
<organism evidence="2 3">
    <name type="scientific">Portunus trituberculatus</name>
    <name type="common">Swimming crab</name>
    <name type="synonym">Neptunus trituberculatus</name>
    <dbReference type="NCBI Taxonomy" id="210409"/>
    <lineage>
        <taxon>Eukaryota</taxon>
        <taxon>Metazoa</taxon>
        <taxon>Ecdysozoa</taxon>
        <taxon>Arthropoda</taxon>
        <taxon>Crustacea</taxon>
        <taxon>Multicrustacea</taxon>
        <taxon>Malacostraca</taxon>
        <taxon>Eumalacostraca</taxon>
        <taxon>Eucarida</taxon>
        <taxon>Decapoda</taxon>
        <taxon>Pleocyemata</taxon>
        <taxon>Brachyura</taxon>
        <taxon>Eubrachyura</taxon>
        <taxon>Portunoidea</taxon>
        <taxon>Portunidae</taxon>
        <taxon>Portuninae</taxon>
        <taxon>Portunus</taxon>
    </lineage>
</organism>
<gene>
    <name evidence="2" type="ORF">E2C01_063743</name>
</gene>
<feature type="chain" id="PRO_5022910056" description="Secreted protein" evidence="1">
    <location>
        <begin position="25"/>
        <end position="97"/>
    </location>
</feature>
<evidence type="ECO:0000313" key="2">
    <source>
        <dbReference type="EMBL" id="MPC69517.1"/>
    </source>
</evidence>
<dbReference type="AlphaFoldDB" id="A0A5B7HJV5"/>
<comment type="caution">
    <text evidence="2">The sequence shown here is derived from an EMBL/GenBank/DDBJ whole genome shotgun (WGS) entry which is preliminary data.</text>
</comment>
<accession>A0A5B7HJV5</accession>
<protein>
    <recommendedName>
        <fullName evidence="4">Secreted protein</fullName>
    </recommendedName>
</protein>
<evidence type="ECO:0008006" key="4">
    <source>
        <dbReference type="Google" id="ProtNLM"/>
    </source>
</evidence>
<evidence type="ECO:0000256" key="1">
    <source>
        <dbReference type="SAM" id="SignalP"/>
    </source>
</evidence>
<reference evidence="2 3" key="1">
    <citation type="submission" date="2019-05" db="EMBL/GenBank/DDBJ databases">
        <title>Another draft genome of Portunus trituberculatus and its Hox gene families provides insights of decapod evolution.</title>
        <authorList>
            <person name="Jeong J.-H."/>
            <person name="Song I."/>
            <person name="Kim S."/>
            <person name="Choi T."/>
            <person name="Kim D."/>
            <person name="Ryu S."/>
            <person name="Kim W."/>
        </authorList>
    </citation>
    <scope>NUCLEOTIDE SEQUENCE [LARGE SCALE GENOMIC DNA]</scope>
    <source>
        <tissue evidence="2">Muscle</tissue>
    </source>
</reference>
<keyword evidence="1" id="KW-0732">Signal</keyword>
<sequence>MPKFWHCLFFFCVALCSSCGVLWARGEAWEGRAPSMATVPPGPSVVFPNLNQTLWEERVTLITLRETMYCTVPARVAASAHLGRASRGGVLPESYAR</sequence>
<evidence type="ECO:0000313" key="3">
    <source>
        <dbReference type="Proteomes" id="UP000324222"/>
    </source>
</evidence>
<proteinExistence type="predicted"/>
<keyword evidence="3" id="KW-1185">Reference proteome</keyword>